<dbReference type="RefSeq" id="WP_046371050.1">
    <property type="nucleotide sequence ID" value="NZ_BBWV01000004.1"/>
</dbReference>
<dbReference type="OrthoDB" id="1150971at2"/>
<name>A0A0E9N5W0_9BACT</name>
<dbReference type="STRING" id="1220578.FPE01S_04_03190"/>
<evidence type="ECO:0000256" key="1">
    <source>
        <dbReference type="SAM" id="SignalP"/>
    </source>
</evidence>
<dbReference type="AlphaFoldDB" id="A0A0E9N5W0"/>
<comment type="caution">
    <text evidence="2">The sequence shown here is derived from an EMBL/GenBank/DDBJ whole genome shotgun (WGS) entry which is preliminary data.</text>
</comment>
<proteinExistence type="predicted"/>
<sequence length="213" mass="23784">MKKLTFLFLSVAFALAVNAQSDKYKAAMKDQIGKLETAFQNNDFPQLANSFERIGDAEKTQWLPYYYAAYANVMSAYLSPDKSKVDAIADKADAMITKAETLNGKPNSEIFVVKSMVASARMQVDPQNRWMQYGKISGENIEKAKVADPTNPRPVYLEGQAKFYTPEQFGGGKSVAKPYFEKALSMFDTFKPAGDLEPAWGKASTQYFLDQCK</sequence>
<dbReference type="Proteomes" id="UP000033121">
    <property type="component" value="Unassembled WGS sequence"/>
</dbReference>
<protein>
    <submittedName>
        <fullName evidence="2">Uncharacterized protein</fullName>
    </submittedName>
</protein>
<keyword evidence="3" id="KW-1185">Reference proteome</keyword>
<gene>
    <name evidence="2" type="ORF">FPE01S_04_03190</name>
</gene>
<evidence type="ECO:0000313" key="3">
    <source>
        <dbReference type="Proteomes" id="UP000033121"/>
    </source>
</evidence>
<feature type="chain" id="PRO_5002430262" evidence="1">
    <location>
        <begin position="20"/>
        <end position="213"/>
    </location>
</feature>
<reference evidence="2 3" key="1">
    <citation type="submission" date="2015-04" db="EMBL/GenBank/DDBJ databases">
        <title>Whole genome shotgun sequence of Flavihumibacter petaseus NBRC 106054.</title>
        <authorList>
            <person name="Miyazawa S."/>
            <person name="Hosoyama A."/>
            <person name="Hashimoto M."/>
            <person name="Noguchi M."/>
            <person name="Tsuchikane K."/>
            <person name="Ohji S."/>
            <person name="Yamazoe A."/>
            <person name="Ichikawa N."/>
            <person name="Kimura A."/>
            <person name="Fujita N."/>
        </authorList>
    </citation>
    <scope>NUCLEOTIDE SEQUENCE [LARGE SCALE GENOMIC DNA]</scope>
    <source>
        <strain evidence="2 3">NBRC 106054</strain>
    </source>
</reference>
<feature type="signal peptide" evidence="1">
    <location>
        <begin position="1"/>
        <end position="19"/>
    </location>
</feature>
<evidence type="ECO:0000313" key="2">
    <source>
        <dbReference type="EMBL" id="GAO45076.1"/>
    </source>
</evidence>
<dbReference type="EMBL" id="BBWV01000004">
    <property type="protein sequence ID" value="GAO45076.1"/>
    <property type="molecule type" value="Genomic_DNA"/>
</dbReference>
<accession>A0A0E9N5W0</accession>
<keyword evidence="1" id="KW-0732">Signal</keyword>
<organism evidence="2 3">
    <name type="scientific">Flavihumibacter petaseus NBRC 106054</name>
    <dbReference type="NCBI Taxonomy" id="1220578"/>
    <lineage>
        <taxon>Bacteria</taxon>
        <taxon>Pseudomonadati</taxon>
        <taxon>Bacteroidota</taxon>
        <taxon>Chitinophagia</taxon>
        <taxon>Chitinophagales</taxon>
        <taxon>Chitinophagaceae</taxon>
        <taxon>Flavihumibacter</taxon>
    </lineage>
</organism>